<organism evidence="18 19">
    <name type="scientific">Paenibacillus kribbensis</name>
    <dbReference type="NCBI Taxonomy" id="172713"/>
    <lineage>
        <taxon>Bacteria</taxon>
        <taxon>Bacillati</taxon>
        <taxon>Bacillota</taxon>
        <taxon>Bacilli</taxon>
        <taxon>Bacillales</taxon>
        <taxon>Paenibacillaceae</taxon>
        <taxon>Paenibacillus</taxon>
    </lineage>
</organism>
<dbReference type="InterPro" id="IPR001789">
    <property type="entry name" value="Sig_transdc_resp-reg_receiver"/>
</dbReference>
<keyword evidence="6" id="KW-0808">Transferase</keyword>
<evidence type="ECO:0000256" key="13">
    <source>
        <dbReference type="ARBA" id="ARBA00023136"/>
    </source>
</evidence>
<dbReference type="STRING" id="172713.GCA_001705305_02318"/>
<dbReference type="GO" id="GO:0000155">
    <property type="term" value="F:phosphorelay sensor kinase activity"/>
    <property type="evidence" value="ECO:0007669"/>
    <property type="project" value="InterPro"/>
</dbReference>
<dbReference type="InterPro" id="IPR004358">
    <property type="entry name" value="Sig_transdc_His_kin-like_C"/>
</dbReference>
<dbReference type="SUPFAM" id="SSF55874">
    <property type="entry name" value="ATPase domain of HSP90 chaperone/DNA topoisomerase II/histidine kinase"/>
    <property type="match status" value="1"/>
</dbReference>
<evidence type="ECO:0000256" key="5">
    <source>
        <dbReference type="ARBA" id="ARBA00022553"/>
    </source>
</evidence>
<dbReference type="PRINTS" id="PR00344">
    <property type="entry name" value="BCTRLSENSOR"/>
</dbReference>
<evidence type="ECO:0000256" key="15">
    <source>
        <dbReference type="SAM" id="Phobius"/>
    </source>
</evidence>
<evidence type="ECO:0000256" key="9">
    <source>
        <dbReference type="ARBA" id="ARBA00022777"/>
    </source>
</evidence>
<keyword evidence="7 15" id="KW-0812">Transmembrane</keyword>
<evidence type="ECO:0000256" key="4">
    <source>
        <dbReference type="ARBA" id="ARBA00022475"/>
    </source>
</evidence>
<evidence type="ECO:0000256" key="14">
    <source>
        <dbReference type="PROSITE-ProRule" id="PRU00169"/>
    </source>
</evidence>
<evidence type="ECO:0000256" key="10">
    <source>
        <dbReference type="ARBA" id="ARBA00022840"/>
    </source>
</evidence>
<dbReference type="PANTHER" id="PTHR43065:SF46">
    <property type="entry name" value="C4-DICARBOXYLATE TRANSPORT SENSOR PROTEIN DCTB"/>
    <property type="match status" value="1"/>
</dbReference>
<dbReference type="InterPro" id="IPR003594">
    <property type="entry name" value="HATPase_dom"/>
</dbReference>
<gene>
    <name evidence="18" type="ORF">B4V02_06385</name>
</gene>
<sequence>MRFQREIPFHYRSHFSFITMLALPISFLVLLWMAYGSYMDGERTVIEQQQQQLLTIAKLNSTSIESFFDEQMHTLQILAGNRQISLAIANKNETVIDESLSAYYTAKKDSIYRISQVNLEGRVVHTFPKRNRTDAMKAYELIKDDIQRVLREKKPFIASAKLEKQGHYIVHLFQPVYLDGKFQGALISVVNLNAVYEELLKPIRVGTKGYIHVKDQQGYYLMHPSEENIGLSLSAMKAKYPGLDYRDLEKLFKMQLTQEQGSAFYHSYWWGDESYTKTKKIEAFSRVHLGDSFWVVAAAMNYDDVREPIAQNRIKTIEIFSMIVLTLACAVYIIMRTKKNKEALEYETRYLRELNNKNELLRKKDLQLQHSQKLQLIGTLSGEIAHDFNNFLTPIRGYAEIMLSSIDPTEEIYDYVSEIYDASEKARVIIEEILLLSRLESGKVKKNAPVKVEEQVEEALGLIKSFLSPKVSAVFNKRVDSAVIFANKVQIHQVIMNLCNNAYQAMKTAGGELKIILDAIPLQEVKKIRENVLEVSDYVTLSVSDTGRGMSDDTLQKIFDPFFTTKPAGEGTGLGLYIVQSILEKHQGFITVDSELGRGSVFTVYLPKTEFVAKETEINMNPVFTEQKRILLVDDKQRVLKAMRRGLEAYSFHVETESDSVEALQRFEKSPNHYDLVITDQAMPYLTGTELAERIKVINPSMKIILITGYVEDHVVAYKERLIIDEYMCKPVAGSDMAQMIYKVLQS</sequence>
<keyword evidence="11 15" id="KW-1133">Transmembrane helix</keyword>
<dbReference type="Pfam" id="PF02743">
    <property type="entry name" value="dCache_1"/>
    <property type="match status" value="1"/>
</dbReference>
<keyword evidence="5 14" id="KW-0597">Phosphoprotein</keyword>
<dbReference type="SUPFAM" id="SSF47384">
    <property type="entry name" value="Homodimeric domain of signal transducing histidine kinase"/>
    <property type="match status" value="1"/>
</dbReference>
<dbReference type="GO" id="GO:0005524">
    <property type="term" value="F:ATP binding"/>
    <property type="evidence" value="ECO:0007669"/>
    <property type="project" value="UniProtKB-KW"/>
</dbReference>
<dbReference type="InterPro" id="IPR011006">
    <property type="entry name" value="CheY-like_superfamily"/>
</dbReference>
<dbReference type="PANTHER" id="PTHR43065">
    <property type="entry name" value="SENSOR HISTIDINE KINASE"/>
    <property type="match status" value="1"/>
</dbReference>
<evidence type="ECO:0000256" key="12">
    <source>
        <dbReference type="ARBA" id="ARBA00023012"/>
    </source>
</evidence>
<dbReference type="SMART" id="SM00387">
    <property type="entry name" value="HATPase_c"/>
    <property type="match status" value="1"/>
</dbReference>
<comment type="catalytic activity">
    <reaction evidence="1">
        <text>ATP + protein L-histidine = ADP + protein N-phospho-L-histidine.</text>
        <dbReference type="EC" id="2.7.13.3"/>
    </reaction>
</comment>
<evidence type="ECO:0000256" key="2">
    <source>
        <dbReference type="ARBA" id="ARBA00004651"/>
    </source>
</evidence>
<dbReference type="InterPro" id="IPR036097">
    <property type="entry name" value="HisK_dim/P_sf"/>
</dbReference>
<dbReference type="KEGG" id="pkb:B4V02_06385"/>
<dbReference type="EC" id="2.7.13.3" evidence="3"/>
<protein>
    <recommendedName>
        <fullName evidence="3">histidine kinase</fullName>
        <ecNumber evidence="3">2.7.13.3</ecNumber>
    </recommendedName>
</protein>
<keyword evidence="13 15" id="KW-0472">Membrane</keyword>
<keyword evidence="19" id="KW-1185">Reference proteome</keyword>
<dbReference type="Gene3D" id="1.10.287.130">
    <property type="match status" value="1"/>
</dbReference>
<feature type="domain" description="Histidine kinase" evidence="16">
    <location>
        <begin position="383"/>
        <end position="610"/>
    </location>
</feature>
<evidence type="ECO:0000259" key="16">
    <source>
        <dbReference type="PROSITE" id="PS50109"/>
    </source>
</evidence>
<dbReference type="Gene3D" id="3.30.450.20">
    <property type="entry name" value="PAS domain"/>
    <property type="match status" value="1"/>
</dbReference>
<dbReference type="PROSITE" id="PS50109">
    <property type="entry name" value="HIS_KIN"/>
    <property type="match status" value="1"/>
</dbReference>
<dbReference type="InterPro" id="IPR003661">
    <property type="entry name" value="HisK_dim/P_dom"/>
</dbReference>
<dbReference type="InterPro" id="IPR036890">
    <property type="entry name" value="HATPase_C_sf"/>
</dbReference>
<dbReference type="SMART" id="SM00388">
    <property type="entry name" value="HisKA"/>
    <property type="match status" value="1"/>
</dbReference>
<evidence type="ECO:0000256" key="1">
    <source>
        <dbReference type="ARBA" id="ARBA00000085"/>
    </source>
</evidence>
<dbReference type="RefSeq" id="WP_094154149.1">
    <property type="nucleotide sequence ID" value="NZ_CP020028.1"/>
</dbReference>
<dbReference type="OrthoDB" id="9815750at2"/>
<feature type="modified residue" description="4-aspartylphosphate" evidence="14">
    <location>
        <position position="680"/>
    </location>
</feature>
<dbReference type="InterPro" id="IPR033479">
    <property type="entry name" value="dCache_1"/>
</dbReference>
<evidence type="ECO:0000256" key="11">
    <source>
        <dbReference type="ARBA" id="ARBA00022989"/>
    </source>
</evidence>
<accession>A0A222WKP0</accession>
<feature type="transmembrane region" description="Helical" evidence="15">
    <location>
        <begin position="15"/>
        <end position="35"/>
    </location>
</feature>
<name>A0A222WKP0_9BACL</name>
<dbReference type="GO" id="GO:0005886">
    <property type="term" value="C:plasma membrane"/>
    <property type="evidence" value="ECO:0007669"/>
    <property type="project" value="UniProtKB-SubCell"/>
</dbReference>
<evidence type="ECO:0000313" key="18">
    <source>
        <dbReference type="EMBL" id="ASR46331.1"/>
    </source>
</evidence>
<keyword evidence="4" id="KW-1003">Cell membrane</keyword>
<evidence type="ECO:0000256" key="8">
    <source>
        <dbReference type="ARBA" id="ARBA00022741"/>
    </source>
</evidence>
<dbReference type="Gene3D" id="3.40.50.2300">
    <property type="match status" value="1"/>
</dbReference>
<dbReference type="CDD" id="cd00082">
    <property type="entry name" value="HisKA"/>
    <property type="match status" value="1"/>
</dbReference>
<evidence type="ECO:0000313" key="19">
    <source>
        <dbReference type="Proteomes" id="UP000214666"/>
    </source>
</evidence>
<dbReference type="SMART" id="SM00448">
    <property type="entry name" value="REC"/>
    <property type="match status" value="1"/>
</dbReference>
<dbReference type="CDD" id="cd00156">
    <property type="entry name" value="REC"/>
    <property type="match status" value="1"/>
</dbReference>
<dbReference type="Pfam" id="PF02518">
    <property type="entry name" value="HATPase_c"/>
    <property type="match status" value="1"/>
</dbReference>
<keyword evidence="8" id="KW-0547">Nucleotide-binding</keyword>
<dbReference type="Pfam" id="PF00072">
    <property type="entry name" value="Response_reg"/>
    <property type="match status" value="1"/>
</dbReference>
<dbReference type="Pfam" id="PF00512">
    <property type="entry name" value="HisKA"/>
    <property type="match status" value="1"/>
</dbReference>
<proteinExistence type="predicted"/>
<dbReference type="EMBL" id="CP020028">
    <property type="protein sequence ID" value="ASR46331.1"/>
    <property type="molecule type" value="Genomic_DNA"/>
</dbReference>
<dbReference type="PROSITE" id="PS50110">
    <property type="entry name" value="RESPONSE_REGULATORY"/>
    <property type="match status" value="1"/>
</dbReference>
<dbReference type="AlphaFoldDB" id="A0A222WKP0"/>
<dbReference type="InterPro" id="IPR005467">
    <property type="entry name" value="His_kinase_dom"/>
</dbReference>
<dbReference type="SUPFAM" id="SSF52172">
    <property type="entry name" value="CheY-like"/>
    <property type="match status" value="1"/>
</dbReference>
<evidence type="ECO:0000256" key="7">
    <source>
        <dbReference type="ARBA" id="ARBA00022692"/>
    </source>
</evidence>
<evidence type="ECO:0000259" key="17">
    <source>
        <dbReference type="PROSITE" id="PS50110"/>
    </source>
</evidence>
<keyword evidence="12" id="KW-0902">Two-component regulatory system</keyword>
<dbReference type="Proteomes" id="UP000214666">
    <property type="component" value="Chromosome"/>
</dbReference>
<dbReference type="Gene3D" id="3.30.565.10">
    <property type="entry name" value="Histidine kinase-like ATPase, C-terminal domain"/>
    <property type="match status" value="1"/>
</dbReference>
<keyword evidence="10" id="KW-0067">ATP-binding</keyword>
<comment type="subcellular location">
    <subcellularLocation>
        <location evidence="2">Cell membrane</location>
        <topology evidence="2">Multi-pass membrane protein</topology>
    </subcellularLocation>
</comment>
<evidence type="ECO:0000256" key="6">
    <source>
        <dbReference type="ARBA" id="ARBA00022679"/>
    </source>
</evidence>
<reference evidence="18 19" key="1">
    <citation type="submission" date="2017-03" db="EMBL/GenBank/DDBJ databases">
        <title>Complete genome sequence of Paenibacillus Kribbensis producing bioflocculants.</title>
        <authorList>
            <person name="Lee H.-G."/>
            <person name="Oh H.-M."/>
        </authorList>
    </citation>
    <scope>NUCLEOTIDE SEQUENCE [LARGE SCALE GENOMIC DNA]</scope>
    <source>
        <strain evidence="18 19">AM49</strain>
    </source>
</reference>
<feature type="domain" description="Response regulatory" evidence="17">
    <location>
        <begin position="629"/>
        <end position="745"/>
    </location>
</feature>
<evidence type="ECO:0000256" key="3">
    <source>
        <dbReference type="ARBA" id="ARBA00012438"/>
    </source>
</evidence>
<keyword evidence="9 18" id="KW-0418">Kinase</keyword>